<feature type="region of interest" description="Disordered" evidence="1">
    <location>
        <begin position="66"/>
        <end position="86"/>
    </location>
</feature>
<keyword evidence="3" id="KW-1185">Reference proteome</keyword>
<gene>
    <name evidence="2" type="ORF">KC19_1G120900</name>
</gene>
<protein>
    <submittedName>
        <fullName evidence="2">Uncharacterized protein</fullName>
    </submittedName>
</protein>
<sequence length="110" mass="12504">MQKVHHALCAQMNPKLVSNSAKHNTHQTPGTLPNLLYQTLVTPHCLFVLKIQNQKRRLSIDTSSMRTNVTEMRRRQSTPILTTPSSNTITLQHNISHDIKSQTITQLNKP</sequence>
<organism evidence="2 3">
    <name type="scientific">Ceratodon purpureus</name>
    <name type="common">Fire moss</name>
    <name type="synonym">Dicranum purpureum</name>
    <dbReference type="NCBI Taxonomy" id="3225"/>
    <lineage>
        <taxon>Eukaryota</taxon>
        <taxon>Viridiplantae</taxon>
        <taxon>Streptophyta</taxon>
        <taxon>Embryophyta</taxon>
        <taxon>Bryophyta</taxon>
        <taxon>Bryophytina</taxon>
        <taxon>Bryopsida</taxon>
        <taxon>Dicranidae</taxon>
        <taxon>Pseudoditrichales</taxon>
        <taxon>Ditrichaceae</taxon>
        <taxon>Ceratodon</taxon>
    </lineage>
</organism>
<name>A0A8T0J648_CERPU</name>
<dbReference type="EMBL" id="CM026421">
    <property type="protein sequence ID" value="KAG0590702.1"/>
    <property type="molecule type" value="Genomic_DNA"/>
</dbReference>
<dbReference type="Proteomes" id="UP000822688">
    <property type="component" value="Chromosome 1"/>
</dbReference>
<proteinExistence type="predicted"/>
<reference evidence="2" key="1">
    <citation type="submission" date="2020-06" db="EMBL/GenBank/DDBJ databases">
        <title>WGS assembly of Ceratodon purpureus strain R40.</title>
        <authorList>
            <person name="Carey S.B."/>
            <person name="Jenkins J."/>
            <person name="Shu S."/>
            <person name="Lovell J.T."/>
            <person name="Sreedasyam A."/>
            <person name="Maumus F."/>
            <person name="Tiley G.P."/>
            <person name="Fernandez-Pozo N."/>
            <person name="Barry K."/>
            <person name="Chen C."/>
            <person name="Wang M."/>
            <person name="Lipzen A."/>
            <person name="Daum C."/>
            <person name="Saski C.A."/>
            <person name="Payton A.C."/>
            <person name="Mcbreen J.C."/>
            <person name="Conrad R.E."/>
            <person name="Kollar L.M."/>
            <person name="Olsson S."/>
            <person name="Huttunen S."/>
            <person name="Landis J.B."/>
            <person name="Wickett N.J."/>
            <person name="Johnson M.G."/>
            <person name="Rensing S.A."/>
            <person name="Grimwood J."/>
            <person name="Schmutz J."/>
            <person name="Mcdaniel S.F."/>
        </authorList>
    </citation>
    <scope>NUCLEOTIDE SEQUENCE</scope>
    <source>
        <strain evidence="2">R40</strain>
    </source>
</reference>
<feature type="compositionally biased region" description="Polar residues" evidence="1">
    <location>
        <begin position="77"/>
        <end position="86"/>
    </location>
</feature>
<evidence type="ECO:0000256" key="1">
    <source>
        <dbReference type="SAM" id="MobiDB-lite"/>
    </source>
</evidence>
<accession>A0A8T0J648</accession>
<evidence type="ECO:0000313" key="3">
    <source>
        <dbReference type="Proteomes" id="UP000822688"/>
    </source>
</evidence>
<comment type="caution">
    <text evidence="2">The sequence shown here is derived from an EMBL/GenBank/DDBJ whole genome shotgun (WGS) entry which is preliminary data.</text>
</comment>
<dbReference type="AlphaFoldDB" id="A0A8T0J648"/>
<evidence type="ECO:0000313" key="2">
    <source>
        <dbReference type="EMBL" id="KAG0590702.1"/>
    </source>
</evidence>